<dbReference type="EMBL" id="UYRR01032571">
    <property type="protein sequence ID" value="VDK56065.1"/>
    <property type="molecule type" value="Genomic_DNA"/>
</dbReference>
<dbReference type="PANTHER" id="PTHR12121">
    <property type="entry name" value="CARBON CATABOLITE REPRESSOR PROTEIN 4"/>
    <property type="match status" value="1"/>
</dbReference>
<dbReference type="GO" id="GO:0005739">
    <property type="term" value="C:mitochondrion"/>
    <property type="evidence" value="ECO:0007669"/>
    <property type="project" value="TreeGrafter"/>
</dbReference>
<evidence type="ECO:0000313" key="4">
    <source>
        <dbReference type="WBParaSite" id="ASIM_0001638901-mRNA-1"/>
    </source>
</evidence>
<keyword evidence="3" id="KW-1185">Reference proteome</keyword>
<dbReference type="GO" id="GO:0000175">
    <property type="term" value="F:3'-5'-RNA exonuclease activity"/>
    <property type="evidence" value="ECO:0007669"/>
    <property type="project" value="TreeGrafter"/>
</dbReference>
<organism evidence="4">
    <name type="scientific">Anisakis simplex</name>
    <name type="common">Herring worm</name>
    <dbReference type="NCBI Taxonomy" id="6269"/>
    <lineage>
        <taxon>Eukaryota</taxon>
        <taxon>Metazoa</taxon>
        <taxon>Ecdysozoa</taxon>
        <taxon>Nematoda</taxon>
        <taxon>Chromadorea</taxon>
        <taxon>Rhabditida</taxon>
        <taxon>Spirurina</taxon>
        <taxon>Ascaridomorpha</taxon>
        <taxon>Ascaridoidea</taxon>
        <taxon>Anisakidae</taxon>
        <taxon>Anisakis</taxon>
        <taxon>Anisakis simplex complex</taxon>
    </lineage>
</organism>
<name>A0A0M3K5Z8_ANISI</name>
<dbReference type="GO" id="GO:0000288">
    <property type="term" value="P:nuclear-transcribed mRNA catabolic process, deadenylation-dependent decay"/>
    <property type="evidence" value="ECO:0007669"/>
    <property type="project" value="TreeGrafter"/>
</dbReference>
<protein>
    <submittedName>
        <fullName evidence="4">2',5'-phosphodiesterase 12 (inferred by orthology to a human protein)</fullName>
    </submittedName>
</protein>
<dbReference type="SUPFAM" id="SSF56219">
    <property type="entry name" value="DNase I-like"/>
    <property type="match status" value="1"/>
</dbReference>
<accession>A0A0M3K5Z8</accession>
<dbReference type="AlphaFoldDB" id="A0A0M3K5Z8"/>
<dbReference type="WBParaSite" id="ASIM_0001638901-mRNA-1">
    <property type="protein sequence ID" value="ASIM_0001638901-mRNA-1"/>
    <property type="gene ID" value="ASIM_0001638901"/>
</dbReference>
<dbReference type="Gene3D" id="3.60.10.10">
    <property type="entry name" value="Endonuclease/exonuclease/phosphatase"/>
    <property type="match status" value="1"/>
</dbReference>
<dbReference type="Proteomes" id="UP000267096">
    <property type="component" value="Unassembled WGS sequence"/>
</dbReference>
<dbReference type="InterPro" id="IPR005135">
    <property type="entry name" value="Endo/exonuclease/phosphatase"/>
</dbReference>
<dbReference type="InterPro" id="IPR050410">
    <property type="entry name" value="CCR4/nocturin_mRNA_transcr"/>
</dbReference>
<evidence type="ECO:0000313" key="2">
    <source>
        <dbReference type="EMBL" id="VDK56065.1"/>
    </source>
</evidence>
<sequence>MSRSKDSLITKTSMKIPDLSVFVWRDMPNKNKENVHTDCSIGRIPSDISIVFEYNVLEDDPTSTPLVALRRSLSDKFINTQQRLRLRLTGGTKKKRKGLKLNDSDLVAINVTGVDNAELTENADLVELILQLSSTNEDIFFNNANVNSLRIGDKEYRLIRNALDCSSLSVALRPIVGCPLMASFDMRSGSKEYEPVFHWYVGAESQSAVKPEEIESSDKGYLQTLYHHFTFQLTSGSRSFNLPGWQWRHRGRFFVPDEKDIGKRVCVLIDLGRDTITRCAISTELISNRPEEPYIFERRQADYCTEWQQDGFRVMSYNILAALYLNLEQEQEDLFFPYCPKEYQLYGYRYPMLLREIPGYKADLIFLQEVDDRLQMRYLPALLREYGYECYFKKKAIQVNEGLMICFRRKHFRLLETYDMWLTDLLDLEKFPENEEIVNLLERDPAAKNLFVTRPTVIQVYFYCFITYWTCLAYLKHYIRDWNLSHFQLVSLGVSKDCDSVGGDGRSVILAANTHLYFDPRHEHIKVLQTLLCARYIARISAHLQRSNPNSKVYHLFGGDFNSTPEGGVYELLTQGEISKDNECWKCNEMMGGATMGTAFEKRNNIKFTSLVDNPEVTNYTRFEGPNGEERGFEGCLDYIWGSDNVKVNYVIPMPSDKLLSKHTALPSVIAPSDHLPIMCNIALE</sequence>
<dbReference type="Pfam" id="PF03372">
    <property type="entry name" value="Exo_endo_phos"/>
    <property type="match status" value="1"/>
</dbReference>
<dbReference type="PANTHER" id="PTHR12121:SF37">
    <property type="entry name" value="2',5'-PHOSPHODIESTERASE 12"/>
    <property type="match status" value="1"/>
</dbReference>
<reference evidence="4" key="1">
    <citation type="submission" date="2017-02" db="UniProtKB">
        <authorList>
            <consortium name="WormBaseParasite"/>
        </authorList>
    </citation>
    <scope>IDENTIFICATION</scope>
</reference>
<dbReference type="OrthoDB" id="412787at2759"/>
<evidence type="ECO:0000259" key="1">
    <source>
        <dbReference type="Pfam" id="PF03372"/>
    </source>
</evidence>
<gene>
    <name evidence="2" type="ORF">ASIM_LOCUS15796</name>
</gene>
<dbReference type="InterPro" id="IPR036691">
    <property type="entry name" value="Endo/exonu/phosph_ase_sf"/>
</dbReference>
<feature type="domain" description="Endonuclease/exonuclease/phosphatase" evidence="1">
    <location>
        <begin position="353"/>
        <end position="675"/>
    </location>
</feature>
<reference evidence="2 3" key="2">
    <citation type="submission" date="2018-11" db="EMBL/GenBank/DDBJ databases">
        <authorList>
            <consortium name="Pathogen Informatics"/>
        </authorList>
    </citation>
    <scope>NUCLEOTIDE SEQUENCE [LARGE SCALE GENOMIC DNA]</scope>
</reference>
<evidence type="ECO:0000313" key="3">
    <source>
        <dbReference type="Proteomes" id="UP000267096"/>
    </source>
</evidence>
<proteinExistence type="predicted"/>